<keyword evidence="3" id="KW-1185">Reference proteome</keyword>
<feature type="compositionally biased region" description="Acidic residues" evidence="1">
    <location>
        <begin position="1"/>
        <end position="12"/>
    </location>
</feature>
<feature type="region of interest" description="Disordered" evidence="1">
    <location>
        <begin position="68"/>
        <end position="101"/>
    </location>
</feature>
<evidence type="ECO:0000256" key="1">
    <source>
        <dbReference type="SAM" id="MobiDB-lite"/>
    </source>
</evidence>
<feature type="compositionally biased region" description="Acidic residues" evidence="1">
    <location>
        <begin position="20"/>
        <end position="33"/>
    </location>
</feature>
<evidence type="ECO:0000313" key="3">
    <source>
        <dbReference type="Proteomes" id="UP001642484"/>
    </source>
</evidence>
<accession>A0ABP0LGZ0</accession>
<evidence type="ECO:0008006" key="4">
    <source>
        <dbReference type="Google" id="ProtNLM"/>
    </source>
</evidence>
<dbReference type="Proteomes" id="UP001642484">
    <property type="component" value="Unassembled WGS sequence"/>
</dbReference>
<proteinExistence type="predicted"/>
<gene>
    <name evidence="2" type="ORF">CCMP2556_LOCUS21027</name>
</gene>
<organism evidence="2 3">
    <name type="scientific">Durusdinium trenchii</name>
    <dbReference type="NCBI Taxonomy" id="1381693"/>
    <lineage>
        <taxon>Eukaryota</taxon>
        <taxon>Sar</taxon>
        <taxon>Alveolata</taxon>
        <taxon>Dinophyceae</taxon>
        <taxon>Suessiales</taxon>
        <taxon>Symbiodiniaceae</taxon>
        <taxon>Durusdinium</taxon>
    </lineage>
</organism>
<name>A0ABP0LGZ0_9DINO</name>
<reference evidence="2 3" key="1">
    <citation type="submission" date="2024-02" db="EMBL/GenBank/DDBJ databases">
        <authorList>
            <person name="Chen Y."/>
            <person name="Shah S."/>
            <person name="Dougan E. K."/>
            <person name="Thang M."/>
            <person name="Chan C."/>
        </authorList>
    </citation>
    <scope>NUCLEOTIDE SEQUENCE [LARGE SCALE GENOMIC DNA]</scope>
</reference>
<feature type="non-terminal residue" evidence="2">
    <location>
        <position position="1"/>
    </location>
</feature>
<comment type="caution">
    <text evidence="2">The sequence shown here is derived from an EMBL/GenBank/DDBJ whole genome shotgun (WGS) entry which is preliminary data.</text>
</comment>
<sequence>SRDEGEEADEANPETRAMDDPDGDGQADSEPEAENQPGNIEWMGSWLTDWNPELGRLQEYRILENSDDAESGEEYFMSNPLGGYQRRYRPSQSERDEASPMEIDETEIDEQLRRSAERAEERARGVWADPPGEIPPVDEDWWDYDTLIRWLKPDEQPRTRRLKEAGIFPNNQLKEFLRTRLTSIYGGRYSHMVFDHLLSWTREEQKDFAAFSVAVITNQWDHDFDGCARRYIETGEGAQGLLDLPDLQCAWLLLLYCAAPRAQHLLRTLPPDLSAGYANAHDQAIWDTLQVLLGGSPTPDSAAWAAARRLTFLPQSDGGLEVPSAVLTAPAAFWADSLPIIHARWPGVAERCVGELVSGSRAPSLRAGAGELLDRAGFSPGMARVHAPRRAAT</sequence>
<feature type="region of interest" description="Disordered" evidence="1">
    <location>
        <begin position="1"/>
        <end position="45"/>
    </location>
</feature>
<protein>
    <recommendedName>
        <fullName evidence="4">Nuclear pore complex protein Nup85</fullName>
    </recommendedName>
</protein>
<dbReference type="EMBL" id="CAXAMN010012547">
    <property type="protein sequence ID" value="CAK9038443.1"/>
    <property type="molecule type" value="Genomic_DNA"/>
</dbReference>
<evidence type="ECO:0000313" key="2">
    <source>
        <dbReference type="EMBL" id="CAK9038443.1"/>
    </source>
</evidence>